<evidence type="ECO:0000313" key="2">
    <source>
        <dbReference type="EMBL" id="HIU10891.1"/>
    </source>
</evidence>
<reference evidence="2" key="2">
    <citation type="journal article" date="2021" name="PeerJ">
        <title>Extensive microbial diversity within the chicken gut microbiome revealed by metagenomics and culture.</title>
        <authorList>
            <person name="Gilroy R."/>
            <person name="Ravi A."/>
            <person name="Getino M."/>
            <person name="Pursley I."/>
            <person name="Horton D.L."/>
            <person name="Alikhan N.F."/>
            <person name="Baker D."/>
            <person name="Gharbi K."/>
            <person name="Hall N."/>
            <person name="Watson M."/>
            <person name="Adriaenssens E.M."/>
            <person name="Foster-Nyarko E."/>
            <person name="Jarju S."/>
            <person name="Secka A."/>
            <person name="Antonio M."/>
            <person name="Oren A."/>
            <person name="Chaudhuri R.R."/>
            <person name="La Ragione R."/>
            <person name="Hildebrand F."/>
            <person name="Pallen M.J."/>
        </authorList>
    </citation>
    <scope>NUCLEOTIDE SEQUENCE</scope>
    <source>
        <strain evidence="2">2830</strain>
    </source>
</reference>
<reference evidence="2" key="1">
    <citation type="submission" date="2020-10" db="EMBL/GenBank/DDBJ databases">
        <authorList>
            <person name="Gilroy R."/>
        </authorList>
    </citation>
    <scope>NUCLEOTIDE SEQUENCE</scope>
    <source>
        <strain evidence="2">2830</strain>
    </source>
</reference>
<dbReference type="EMBL" id="DVMH01000033">
    <property type="protein sequence ID" value="HIU10891.1"/>
    <property type="molecule type" value="Genomic_DNA"/>
</dbReference>
<feature type="compositionally biased region" description="Basic and acidic residues" evidence="1">
    <location>
        <begin position="1"/>
        <end position="14"/>
    </location>
</feature>
<evidence type="ECO:0000313" key="3">
    <source>
        <dbReference type="Proteomes" id="UP000824124"/>
    </source>
</evidence>
<name>A0A9D1KZX0_9FIRM</name>
<protein>
    <submittedName>
        <fullName evidence="2">Uncharacterized protein</fullName>
    </submittedName>
</protein>
<evidence type="ECO:0000256" key="1">
    <source>
        <dbReference type="SAM" id="MobiDB-lite"/>
    </source>
</evidence>
<organism evidence="2 3">
    <name type="scientific">Candidatus Avidehalobacter gallistercoris</name>
    <dbReference type="NCBI Taxonomy" id="2840694"/>
    <lineage>
        <taxon>Bacteria</taxon>
        <taxon>Bacillati</taxon>
        <taxon>Bacillota</taxon>
        <taxon>Clostridia</taxon>
        <taxon>Eubacteriales</taxon>
        <taxon>Peptococcaceae</taxon>
        <taxon>Peptococcaceae incertae sedis</taxon>
        <taxon>Candidatus Avidehalobacter</taxon>
    </lineage>
</organism>
<feature type="compositionally biased region" description="Polar residues" evidence="1">
    <location>
        <begin position="35"/>
        <end position="54"/>
    </location>
</feature>
<gene>
    <name evidence="2" type="ORF">IAB00_06610</name>
</gene>
<feature type="region of interest" description="Disordered" evidence="1">
    <location>
        <begin position="1"/>
        <end position="62"/>
    </location>
</feature>
<comment type="caution">
    <text evidence="2">The sequence shown here is derived from an EMBL/GenBank/DDBJ whole genome shotgun (WGS) entry which is preliminary data.</text>
</comment>
<dbReference type="Proteomes" id="UP000824124">
    <property type="component" value="Unassembled WGS sequence"/>
</dbReference>
<sequence length="111" mass="11478">MDTNKENDLMKKLEQSVPGGDAGYLPDGRPLQPGLPSQTVNPPTATAGNGSSQARKPAVNNDAPTAAYTAAMAGSAQLGGIESVTPEMVNRIEMYGAEAVYNAGDENQGNR</sequence>
<proteinExistence type="predicted"/>
<accession>A0A9D1KZX0</accession>
<dbReference type="AlphaFoldDB" id="A0A9D1KZX0"/>